<evidence type="ECO:0000313" key="3">
    <source>
        <dbReference type="Proteomes" id="UP000694844"/>
    </source>
</evidence>
<proteinExistence type="predicted"/>
<feature type="signal peptide" evidence="2">
    <location>
        <begin position="1"/>
        <end position="27"/>
    </location>
</feature>
<keyword evidence="2" id="KW-0732">Signal</keyword>
<accession>A0A8B8AI02</accession>
<keyword evidence="3" id="KW-1185">Reference proteome</keyword>
<organism evidence="3 4">
    <name type="scientific">Crassostrea virginica</name>
    <name type="common">Eastern oyster</name>
    <dbReference type="NCBI Taxonomy" id="6565"/>
    <lineage>
        <taxon>Eukaryota</taxon>
        <taxon>Metazoa</taxon>
        <taxon>Spiralia</taxon>
        <taxon>Lophotrochozoa</taxon>
        <taxon>Mollusca</taxon>
        <taxon>Bivalvia</taxon>
        <taxon>Autobranchia</taxon>
        <taxon>Pteriomorphia</taxon>
        <taxon>Ostreida</taxon>
        <taxon>Ostreoidea</taxon>
        <taxon>Ostreidae</taxon>
        <taxon>Crassostrea</taxon>
    </lineage>
</organism>
<dbReference type="RefSeq" id="XP_022289639.1">
    <property type="nucleotide sequence ID" value="XM_022433931.1"/>
</dbReference>
<dbReference type="Proteomes" id="UP000694844">
    <property type="component" value="Chromosome 6"/>
</dbReference>
<protein>
    <submittedName>
        <fullName evidence="4">Uncharacterized protein LOC111101444</fullName>
    </submittedName>
</protein>
<evidence type="ECO:0000313" key="4">
    <source>
        <dbReference type="RefSeq" id="XP_022289639.1"/>
    </source>
</evidence>
<gene>
    <name evidence="4" type="primary">LOC111101444</name>
</gene>
<keyword evidence="1" id="KW-0812">Transmembrane</keyword>
<reference evidence="4" key="1">
    <citation type="submission" date="2025-08" db="UniProtKB">
        <authorList>
            <consortium name="RefSeq"/>
        </authorList>
    </citation>
    <scope>IDENTIFICATION</scope>
    <source>
        <tissue evidence="4">Whole sample</tissue>
    </source>
</reference>
<evidence type="ECO:0000256" key="1">
    <source>
        <dbReference type="SAM" id="Phobius"/>
    </source>
</evidence>
<feature type="chain" id="PRO_5034981836" evidence="2">
    <location>
        <begin position="28"/>
        <end position="120"/>
    </location>
</feature>
<dbReference type="GeneID" id="111101444"/>
<dbReference type="AlphaFoldDB" id="A0A8B8AI02"/>
<keyword evidence="1" id="KW-1133">Transmembrane helix</keyword>
<dbReference type="OrthoDB" id="6157674at2759"/>
<evidence type="ECO:0000256" key="2">
    <source>
        <dbReference type="SAM" id="SignalP"/>
    </source>
</evidence>
<dbReference type="KEGG" id="cvn:111101444"/>
<feature type="transmembrane region" description="Helical" evidence="1">
    <location>
        <begin position="86"/>
        <end position="107"/>
    </location>
</feature>
<name>A0A8B8AI02_CRAVI</name>
<sequence length="120" mass="12945">MNSTMLSTGLLLVILALLNQNNNDVFASKSCDCACNSGGVSLDNLDPVTQEKVNNITKELKVDTRNTSSHTRTLTSAPDPRPSAQAAGYIGIIILTIVFGSLVLLDLTRICFRPNAKYMD</sequence>
<keyword evidence="1" id="KW-0472">Membrane</keyword>